<dbReference type="Pfam" id="PF00069">
    <property type="entry name" value="Pkinase"/>
    <property type="match status" value="1"/>
</dbReference>
<keyword evidence="2" id="KW-0808">Transferase</keyword>
<dbReference type="GO" id="GO:0004674">
    <property type="term" value="F:protein serine/threonine kinase activity"/>
    <property type="evidence" value="ECO:0007669"/>
    <property type="project" value="UniProtKB-KW"/>
</dbReference>
<dbReference type="GO" id="GO:0005524">
    <property type="term" value="F:ATP binding"/>
    <property type="evidence" value="ECO:0007669"/>
    <property type="project" value="UniProtKB-KW"/>
</dbReference>
<evidence type="ECO:0000256" key="5">
    <source>
        <dbReference type="ARBA" id="ARBA00022840"/>
    </source>
</evidence>
<dbReference type="PANTHER" id="PTHR45646:SF11">
    <property type="entry name" value="SERINE_THREONINE-PROTEIN KINASE DOA"/>
    <property type="match status" value="1"/>
</dbReference>
<gene>
    <name evidence="7" type="ORF">PENVUL_c068G07475</name>
</gene>
<dbReference type="SUPFAM" id="SSF56112">
    <property type="entry name" value="Protein kinase-like (PK-like)"/>
    <property type="match status" value="1"/>
</dbReference>
<feature type="domain" description="Protein kinase" evidence="6">
    <location>
        <begin position="1"/>
        <end position="215"/>
    </location>
</feature>
<dbReference type="Gene3D" id="1.10.510.10">
    <property type="entry name" value="Transferase(Phosphotransferase) domain 1"/>
    <property type="match status" value="1"/>
</dbReference>
<dbReference type="GO" id="GO:0043484">
    <property type="term" value="P:regulation of RNA splicing"/>
    <property type="evidence" value="ECO:0007669"/>
    <property type="project" value="TreeGrafter"/>
</dbReference>
<keyword evidence="4" id="KW-0418">Kinase</keyword>
<keyword evidence="5" id="KW-0067">ATP-binding</keyword>
<dbReference type="InterPro" id="IPR051175">
    <property type="entry name" value="CLK_kinases"/>
</dbReference>
<dbReference type="InterPro" id="IPR011009">
    <property type="entry name" value="Kinase-like_dom_sf"/>
</dbReference>
<comment type="caution">
    <text evidence="7">The sequence shown here is derived from an EMBL/GenBank/DDBJ whole genome shotgun (WGS) entry which is preliminary data.</text>
</comment>
<evidence type="ECO:0000256" key="4">
    <source>
        <dbReference type="ARBA" id="ARBA00022777"/>
    </source>
</evidence>
<dbReference type="Proteomes" id="UP000191518">
    <property type="component" value="Unassembled WGS sequence"/>
</dbReference>
<name>A0A1V6RCJ5_9EURO</name>
<protein>
    <recommendedName>
        <fullName evidence="6">Protein kinase domain-containing protein</fullName>
    </recommendedName>
</protein>
<organism evidence="7 8">
    <name type="scientific">Penicillium vulpinum</name>
    <dbReference type="NCBI Taxonomy" id="29845"/>
    <lineage>
        <taxon>Eukaryota</taxon>
        <taxon>Fungi</taxon>
        <taxon>Dikarya</taxon>
        <taxon>Ascomycota</taxon>
        <taxon>Pezizomycotina</taxon>
        <taxon>Eurotiomycetes</taxon>
        <taxon>Eurotiomycetidae</taxon>
        <taxon>Eurotiales</taxon>
        <taxon>Aspergillaceae</taxon>
        <taxon>Penicillium</taxon>
    </lineage>
</organism>
<evidence type="ECO:0000256" key="3">
    <source>
        <dbReference type="ARBA" id="ARBA00022741"/>
    </source>
</evidence>
<evidence type="ECO:0000256" key="1">
    <source>
        <dbReference type="ARBA" id="ARBA00022527"/>
    </source>
</evidence>
<keyword evidence="1" id="KW-0723">Serine/threonine-protein kinase</keyword>
<sequence>MSSSSHAIALSSPIEEEQIPSYDPKTYYAARIGENVGRYRIVSKLGWAADLKADNLFIGFEGPDMLERYVRQQELDPAPHVFRDGRPIYHSRPDFGPLTKGVGLLKICDFSASVSGDVPTPHNHEIQPIPFCSPEVLLKAGWSYSADIWNLGTVLWELLAETTFFDGACHGSAQLSREAHIAQMIRLLGPPPSQFLKKCDPHIRDGLFSDQGGFE</sequence>
<dbReference type="EMBL" id="MDYP01000068">
    <property type="protein sequence ID" value="OQD98946.1"/>
    <property type="molecule type" value="Genomic_DNA"/>
</dbReference>
<evidence type="ECO:0000313" key="8">
    <source>
        <dbReference type="Proteomes" id="UP000191518"/>
    </source>
</evidence>
<keyword evidence="3" id="KW-0547">Nucleotide-binding</keyword>
<keyword evidence="8" id="KW-1185">Reference proteome</keyword>
<proteinExistence type="predicted"/>
<reference evidence="8" key="1">
    <citation type="journal article" date="2017" name="Nat. Microbiol.">
        <title>Global analysis of biosynthetic gene clusters reveals vast potential of secondary metabolite production in Penicillium species.</title>
        <authorList>
            <person name="Nielsen J.C."/>
            <person name="Grijseels S."/>
            <person name="Prigent S."/>
            <person name="Ji B."/>
            <person name="Dainat J."/>
            <person name="Nielsen K.F."/>
            <person name="Frisvad J.C."/>
            <person name="Workman M."/>
            <person name="Nielsen J."/>
        </authorList>
    </citation>
    <scope>NUCLEOTIDE SEQUENCE [LARGE SCALE GENOMIC DNA]</scope>
    <source>
        <strain evidence="8">IBT 29486</strain>
    </source>
</reference>
<evidence type="ECO:0000259" key="6">
    <source>
        <dbReference type="PROSITE" id="PS50011"/>
    </source>
</evidence>
<accession>A0A1V6RCJ5</accession>
<dbReference type="PROSITE" id="PS50011">
    <property type="entry name" value="PROTEIN_KINASE_DOM"/>
    <property type="match status" value="1"/>
</dbReference>
<dbReference type="GO" id="GO:0005634">
    <property type="term" value="C:nucleus"/>
    <property type="evidence" value="ECO:0007669"/>
    <property type="project" value="TreeGrafter"/>
</dbReference>
<dbReference type="PANTHER" id="PTHR45646">
    <property type="entry name" value="SERINE/THREONINE-PROTEIN KINASE DOA-RELATED"/>
    <property type="match status" value="1"/>
</dbReference>
<evidence type="ECO:0000313" key="7">
    <source>
        <dbReference type="EMBL" id="OQD98946.1"/>
    </source>
</evidence>
<dbReference type="AlphaFoldDB" id="A0A1V6RCJ5"/>
<evidence type="ECO:0000256" key="2">
    <source>
        <dbReference type="ARBA" id="ARBA00022679"/>
    </source>
</evidence>
<dbReference type="InterPro" id="IPR000719">
    <property type="entry name" value="Prot_kinase_dom"/>
</dbReference>
<dbReference type="STRING" id="29845.A0A1V6RCJ5"/>